<evidence type="ECO:0000313" key="1">
    <source>
        <dbReference type="EMBL" id="KAJ7541702.1"/>
    </source>
</evidence>
<reference evidence="2" key="1">
    <citation type="journal article" date="2024" name="Proc. Natl. Acad. Sci. U.S.A.">
        <title>Extraordinary preservation of gene collinearity over three hundred million years revealed in homosporous lycophytes.</title>
        <authorList>
            <person name="Li C."/>
            <person name="Wickell D."/>
            <person name="Kuo L.Y."/>
            <person name="Chen X."/>
            <person name="Nie B."/>
            <person name="Liao X."/>
            <person name="Peng D."/>
            <person name="Ji J."/>
            <person name="Jenkins J."/>
            <person name="Williams M."/>
            <person name="Shu S."/>
            <person name="Plott C."/>
            <person name="Barry K."/>
            <person name="Rajasekar S."/>
            <person name="Grimwood J."/>
            <person name="Han X."/>
            <person name="Sun S."/>
            <person name="Hou Z."/>
            <person name="He W."/>
            <person name="Dai G."/>
            <person name="Sun C."/>
            <person name="Schmutz J."/>
            <person name="Leebens-Mack J.H."/>
            <person name="Li F.W."/>
            <person name="Wang L."/>
        </authorList>
    </citation>
    <scope>NUCLEOTIDE SEQUENCE [LARGE SCALE GENOMIC DNA]</scope>
    <source>
        <strain evidence="2">cv. PW_Plant_1</strain>
    </source>
</reference>
<organism evidence="1 2">
    <name type="scientific">Diphasiastrum complanatum</name>
    <name type="common">Issler's clubmoss</name>
    <name type="synonym">Lycopodium complanatum</name>
    <dbReference type="NCBI Taxonomy" id="34168"/>
    <lineage>
        <taxon>Eukaryota</taxon>
        <taxon>Viridiplantae</taxon>
        <taxon>Streptophyta</taxon>
        <taxon>Embryophyta</taxon>
        <taxon>Tracheophyta</taxon>
        <taxon>Lycopodiopsida</taxon>
        <taxon>Lycopodiales</taxon>
        <taxon>Lycopodiaceae</taxon>
        <taxon>Lycopodioideae</taxon>
        <taxon>Diphasiastrum</taxon>
    </lineage>
</organism>
<accession>A0ACC2CIA8</accession>
<protein>
    <submittedName>
        <fullName evidence="1">Uncharacterized protein</fullName>
    </submittedName>
</protein>
<comment type="caution">
    <text evidence="1">The sequence shown here is derived from an EMBL/GenBank/DDBJ whole genome shotgun (WGS) entry which is preliminary data.</text>
</comment>
<gene>
    <name evidence="1" type="ORF">O6H91_10G071700</name>
</gene>
<evidence type="ECO:0000313" key="2">
    <source>
        <dbReference type="Proteomes" id="UP001162992"/>
    </source>
</evidence>
<sequence>MPTLSMASDISFSNLGYCSEFKNGLITTVRTGRLVFVFTLSSKTFVAKLTMLSMAVVSTLALFTLSTFEGGSKGSTILLIFFGAFPCILVALFGAFCFLGLLVGASILSSGGSLDVEGSPRCRPECLSLILQRG</sequence>
<proteinExistence type="predicted"/>
<keyword evidence="2" id="KW-1185">Reference proteome</keyword>
<dbReference type="EMBL" id="CM055101">
    <property type="protein sequence ID" value="KAJ7541702.1"/>
    <property type="molecule type" value="Genomic_DNA"/>
</dbReference>
<name>A0ACC2CIA8_DIPCM</name>
<dbReference type="Proteomes" id="UP001162992">
    <property type="component" value="Chromosome 10"/>
</dbReference>